<accession>A0A9N9IAL5</accession>
<reference evidence="1" key="1">
    <citation type="submission" date="2021-06" db="EMBL/GenBank/DDBJ databases">
        <authorList>
            <person name="Kallberg Y."/>
            <person name="Tangrot J."/>
            <person name="Rosling A."/>
        </authorList>
    </citation>
    <scope>NUCLEOTIDE SEQUENCE</scope>
    <source>
        <strain evidence="1">CL551</strain>
    </source>
</reference>
<proteinExistence type="predicted"/>
<sequence length="41" mass="4860">PWEKYIDFSGQDGRWERSGKIKVALKCLNDSQEISKEFLEE</sequence>
<dbReference type="AlphaFoldDB" id="A0A9N9IAL5"/>
<feature type="non-terminal residue" evidence="1">
    <location>
        <position position="1"/>
    </location>
</feature>
<organism evidence="1 2">
    <name type="scientific">Acaulospora morrowiae</name>
    <dbReference type="NCBI Taxonomy" id="94023"/>
    <lineage>
        <taxon>Eukaryota</taxon>
        <taxon>Fungi</taxon>
        <taxon>Fungi incertae sedis</taxon>
        <taxon>Mucoromycota</taxon>
        <taxon>Glomeromycotina</taxon>
        <taxon>Glomeromycetes</taxon>
        <taxon>Diversisporales</taxon>
        <taxon>Acaulosporaceae</taxon>
        <taxon>Acaulospora</taxon>
    </lineage>
</organism>
<protein>
    <submittedName>
        <fullName evidence="1">8786_t:CDS:1</fullName>
    </submittedName>
</protein>
<evidence type="ECO:0000313" key="2">
    <source>
        <dbReference type="Proteomes" id="UP000789342"/>
    </source>
</evidence>
<dbReference type="EMBL" id="CAJVPV010024288">
    <property type="protein sequence ID" value="CAG8726041.1"/>
    <property type="molecule type" value="Genomic_DNA"/>
</dbReference>
<comment type="caution">
    <text evidence="1">The sequence shown here is derived from an EMBL/GenBank/DDBJ whole genome shotgun (WGS) entry which is preliminary data.</text>
</comment>
<gene>
    <name evidence="1" type="ORF">AMORRO_LOCUS13663</name>
</gene>
<evidence type="ECO:0000313" key="1">
    <source>
        <dbReference type="EMBL" id="CAG8726041.1"/>
    </source>
</evidence>
<name>A0A9N9IAL5_9GLOM</name>
<keyword evidence="2" id="KW-1185">Reference proteome</keyword>
<feature type="non-terminal residue" evidence="1">
    <location>
        <position position="41"/>
    </location>
</feature>
<dbReference type="Proteomes" id="UP000789342">
    <property type="component" value="Unassembled WGS sequence"/>
</dbReference>